<feature type="compositionally biased region" description="Polar residues" evidence="1">
    <location>
        <begin position="120"/>
        <end position="129"/>
    </location>
</feature>
<keyword evidence="4" id="KW-1185">Reference proteome</keyword>
<sequence length="195" mass="20274">MKRLSLGISVCCALLGSAVILLSGMKHGDGIQEWKPMNDKLEIALEEEHKPAQASPAATASTHAESIVQDHPKEPSAEPATVNPTAQNLPASQAGTAAGLPEPQSAASEPSTTAAPPGHQTDSSPSTEGSAARKINVNTAQAAELMNLPGIGAKKAQAIIEYRTQHGPFQKVSDLDKVKGIGAKVLEKMKAYVEL</sequence>
<dbReference type="InterPro" id="IPR003583">
    <property type="entry name" value="Hlx-hairpin-Hlx_DNA-bd_motif"/>
</dbReference>
<dbReference type="NCBIfam" id="TIGR00426">
    <property type="entry name" value="competence protein ComEA helix-hairpin-helix repeat region"/>
    <property type="match status" value="1"/>
</dbReference>
<reference evidence="3 4" key="1">
    <citation type="submission" date="2019-12" db="EMBL/GenBank/DDBJ databases">
        <title>Paenibacillus sp. nov., an endophytic bacterium isolated from the stem of Dendrobium.</title>
        <authorList>
            <person name="Zhao R."/>
        </authorList>
    </citation>
    <scope>NUCLEOTIDE SEQUENCE [LARGE SCALE GENOMIC DNA]</scope>
    <source>
        <strain evidence="3 4">HJL G12</strain>
    </source>
</reference>
<dbReference type="RefSeq" id="WP_160498891.1">
    <property type="nucleotide sequence ID" value="NZ_WUBI01000002.1"/>
</dbReference>
<gene>
    <name evidence="3" type="ORF">GRF59_17045</name>
</gene>
<evidence type="ECO:0000259" key="2">
    <source>
        <dbReference type="SMART" id="SM00278"/>
    </source>
</evidence>
<feature type="compositionally biased region" description="Low complexity" evidence="1">
    <location>
        <begin position="52"/>
        <end position="64"/>
    </location>
</feature>
<dbReference type="InterPro" id="IPR051675">
    <property type="entry name" value="Endo/Exo/Phosphatase_dom_1"/>
</dbReference>
<name>A0A7X3IME8_9BACL</name>
<evidence type="ECO:0000313" key="4">
    <source>
        <dbReference type="Proteomes" id="UP000460318"/>
    </source>
</evidence>
<feature type="compositionally biased region" description="Polar residues" evidence="1">
    <location>
        <begin position="82"/>
        <end position="95"/>
    </location>
</feature>
<dbReference type="GO" id="GO:0006281">
    <property type="term" value="P:DNA repair"/>
    <property type="evidence" value="ECO:0007669"/>
    <property type="project" value="InterPro"/>
</dbReference>
<dbReference type="PANTHER" id="PTHR21180">
    <property type="entry name" value="ENDONUCLEASE/EXONUCLEASE/PHOSPHATASE FAMILY DOMAIN-CONTAINING PROTEIN 1"/>
    <property type="match status" value="1"/>
</dbReference>
<dbReference type="GO" id="GO:0003677">
    <property type="term" value="F:DNA binding"/>
    <property type="evidence" value="ECO:0007669"/>
    <property type="project" value="InterPro"/>
</dbReference>
<dbReference type="InterPro" id="IPR004509">
    <property type="entry name" value="Competence_ComEA_HhH"/>
</dbReference>
<proteinExistence type="predicted"/>
<evidence type="ECO:0000256" key="1">
    <source>
        <dbReference type="SAM" id="MobiDB-lite"/>
    </source>
</evidence>
<comment type="caution">
    <text evidence="3">The sequence shown here is derived from an EMBL/GenBank/DDBJ whole genome shotgun (WGS) entry which is preliminary data.</text>
</comment>
<dbReference type="GO" id="GO:0015627">
    <property type="term" value="C:type II protein secretion system complex"/>
    <property type="evidence" value="ECO:0007669"/>
    <property type="project" value="TreeGrafter"/>
</dbReference>
<dbReference type="PANTHER" id="PTHR21180:SF32">
    <property type="entry name" value="ENDONUCLEASE_EXONUCLEASE_PHOSPHATASE FAMILY DOMAIN-CONTAINING PROTEIN 1"/>
    <property type="match status" value="1"/>
</dbReference>
<feature type="domain" description="Helix-hairpin-helix DNA-binding motif class 1" evidence="2">
    <location>
        <begin position="173"/>
        <end position="192"/>
    </location>
</feature>
<dbReference type="Pfam" id="PF12836">
    <property type="entry name" value="HHH_3"/>
    <property type="match status" value="1"/>
</dbReference>
<dbReference type="InterPro" id="IPR010994">
    <property type="entry name" value="RuvA_2-like"/>
</dbReference>
<accession>A0A7X3IME8</accession>
<dbReference type="SUPFAM" id="SSF47781">
    <property type="entry name" value="RuvA domain 2-like"/>
    <property type="match status" value="1"/>
</dbReference>
<dbReference type="AlphaFoldDB" id="A0A7X3IME8"/>
<dbReference type="GO" id="GO:0015628">
    <property type="term" value="P:protein secretion by the type II secretion system"/>
    <property type="evidence" value="ECO:0007669"/>
    <property type="project" value="TreeGrafter"/>
</dbReference>
<dbReference type="Proteomes" id="UP000460318">
    <property type="component" value="Unassembled WGS sequence"/>
</dbReference>
<dbReference type="Gene3D" id="1.10.150.280">
    <property type="entry name" value="AF1531-like domain"/>
    <property type="match status" value="1"/>
</dbReference>
<feature type="compositionally biased region" description="Low complexity" evidence="1">
    <location>
        <begin position="103"/>
        <end position="117"/>
    </location>
</feature>
<feature type="region of interest" description="Disordered" evidence="1">
    <location>
        <begin position="48"/>
        <end position="132"/>
    </location>
</feature>
<organism evidence="3 4">
    <name type="scientific">Paenibacillus dendrobii</name>
    <dbReference type="NCBI Taxonomy" id="2691084"/>
    <lineage>
        <taxon>Bacteria</taxon>
        <taxon>Bacillati</taxon>
        <taxon>Bacillota</taxon>
        <taxon>Bacilli</taxon>
        <taxon>Bacillales</taxon>
        <taxon>Paenibacillaceae</taxon>
        <taxon>Paenibacillus</taxon>
    </lineage>
</organism>
<protein>
    <submittedName>
        <fullName evidence="3">Competence protein ComEA</fullName>
    </submittedName>
</protein>
<dbReference type="SMART" id="SM00278">
    <property type="entry name" value="HhH1"/>
    <property type="match status" value="2"/>
</dbReference>
<feature type="domain" description="Helix-hairpin-helix DNA-binding motif class 1" evidence="2">
    <location>
        <begin position="143"/>
        <end position="162"/>
    </location>
</feature>
<dbReference type="EMBL" id="WUBI01000002">
    <property type="protein sequence ID" value="MWV45330.1"/>
    <property type="molecule type" value="Genomic_DNA"/>
</dbReference>
<evidence type="ECO:0000313" key="3">
    <source>
        <dbReference type="EMBL" id="MWV45330.1"/>
    </source>
</evidence>